<dbReference type="InterPro" id="IPR055140">
    <property type="entry name" value="Thiolase_C_2"/>
</dbReference>
<dbReference type="NCBIfam" id="NF004936">
    <property type="entry name" value="PRK06289.1"/>
    <property type="match status" value="1"/>
</dbReference>
<dbReference type="RefSeq" id="WP_159230374.1">
    <property type="nucleotide sequence ID" value="NZ_CACSIP010000013.1"/>
</dbReference>
<dbReference type="PIRSF" id="PIRSF000429">
    <property type="entry name" value="Ac-CoA_Ac_transf"/>
    <property type="match status" value="1"/>
</dbReference>
<dbReference type="InterPro" id="IPR002155">
    <property type="entry name" value="Thiolase"/>
</dbReference>
<evidence type="ECO:0000259" key="1">
    <source>
        <dbReference type="Pfam" id="PF00108"/>
    </source>
</evidence>
<feature type="domain" description="Thiolase C-terminal" evidence="2">
    <location>
        <begin position="279"/>
        <end position="405"/>
    </location>
</feature>
<name>A0A5S9Q980_MYCVN</name>
<dbReference type="Proteomes" id="UP000430146">
    <property type="component" value="Unassembled WGS sequence"/>
</dbReference>
<dbReference type="EC" id="2.3.1.9" evidence="3"/>
<dbReference type="SUPFAM" id="SSF53901">
    <property type="entry name" value="Thiolase-like"/>
    <property type="match status" value="2"/>
</dbReference>
<dbReference type="AlphaFoldDB" id="A0A5S9Q980"/>
<dbReference type="InterPro" id="IPR016039">
    <property type="entry name" value="Thiolase-like"/>
</dbReference>
<keyword evidence="3" id="KW-0808">Transferase</keyword>
<evidence type="ECO:0000259" key="2">
    <source>
        <dbReference type="Pfam" id="PF22691"/>
    </source>
</evidence>
<sequence length="408" mass="43203">MGTQSVWILGGYQSDFARNFDREGLDFSDLTGEIVDATLDAAGLDATDVDVVHVANAFGELFAHQGHLGAMPASVNEGLWNTPATRHEAACASGSVATLAAIADLRSGAYRTALVAGIELEKTVPGTTATAILGAAAWTGHEGQDAKFMWPHMFDCVAAEYDLRYGLDEAHLRAIAALNFANARANPNAQTRSWAVPQPITAEDPDNPVVEGRLRRLDCSQITDGGAGVVLVSDDWLDEHPGVRPLGRIDGWGHRTVGLGLRRKLDRSRDDPDEQYVLPHVRLAVLDAFRRGGVTLDDVDGFEVHDCFTPSEYLAIDHIGLTGPGESWKAIENGEIEIGGRLPINPSGGLIGGGHPVGASGVRMLLDATRQVSGTAGDYQVEGAKTFGTLNFGGSTATTVSFVIGSPQ</sequence>
<dbReference type="InterPro" id="IPR020616">
    <property type="entry name" value="Thiolase_N"/>
</dbReference>
<accession>A0A5S9Q980</accession>
<dbReference type="Pfam" id="PF22691">
    <property type="entry name" value="Thiolase_C_1"/>
    <property type="match status" value="1"/>
</dbReference>
<dbReference type="OrthoDB" id="9785768at2"/>
<proteinExistence type="predicted"/>
<feature type="domain" description="Thiolase N-terminal" evidence="1">
    <location>
        <begin position="23"/>
        <end position="234"/>
    </location>
</feature>
<dbReference type="CDD" id="cd00829">
    <property type="entry name" value="SCP-x_thiolase"/>
    <property type="match status" value="1"/>
</dbReference>
<keyword evidence="4" id="KW-1185">Reference proteome</keyword>
<dbReference type="EMBL" id="CACSIP010000013">
    <property type="protein sequence ID" value="CAA0114361.1"/>
    <property type="molecule type" value="Genomic_DNA"/>
</dbReference>
<evidence type="ECO:0000313" key="4">
    <source>
        <dbReference type="Proteomes" id="UP000430146"/>
    </source>
</evidence>
<dbReference type="PANTHER" id="PTHR42870">
    <property type="entry name" value="ACETYL-COA C-ACETYLTRANSFERASE"/>
    <property type="match status" value="1"/>
</dbReference>
<dbReference type="PANTHER" id="PTHR42870:SF1">
    <property type="entry name" value="NON-SPECIFIC LIPID-TRANSFER PROTEIN-LIKE 2"/>
    <property type="match status" value="1"/>
</dbReference>
<protein>
    <submittedName>
        <fullName evidence="3">Putative acetyl-CoA acyltransferase</fullName>
        <ecNumber evidence="3">2.3.1.9</ecNumber>
    </submittedName>
</protein>
<gene>
    <name evidence="3" type="ORF">AELLOGFF_03728</name>
</gene>
<dbReference type="Pfam" id="PF00108">
    <property type="entry name" value="Thiolase_N"/>
    <property type="match status" value="1"/>
</dbReference>
<keyword evidence="3" id="KW-0012">Acyltransferase</keyword>
<dbReference type="Gene3D" id="3.40.47.10">
    <property type="match status" value="1"/>
</dbReference>
<organism evidence="3 4">
    <name type="scientific">Mycolicibacterium vanbaalenii</name>
    <name type="common">Mycobacterium vanbaalenii</name>
    <dbReference type="NCBI Taxonomy" id="110539"/>
    <lineage>
        <taxon>Bacteria</taxon>
        <taxon>Bacillati</taxon>
        <taxon>Actinomycetota</taxon>
        <taxon>Actinomycetes</taxon>
        <taxon>Mycobacteriales</taxon>
        <taxon>Mycobacteriaceae</taxon>
        <taxon>Mycolicibacterium</taxon>
    </lineage>
</organism>
<evidence type="ECO:0000313" key="3">
    <source>
        <dbReference type="EMBL" id="CAA0114361.1"/>
    </source>
</evidence>
<reference evidence="3 4" key="1">
    <citation type="submission" date="2019-11" db="EMBL/GenBank/DDBJ databases">
        <authorList>
            <person name="Holert J."/>
        </authorList>
    </citation>
    <scope>NUCLEOTIDE SEQUENCE [LARGE SCALE GENOMIC DNA]</scope>
    <source>
        <strain evidence="3">BC8_1</strain>
    </source>
</reference>
<dbReference type="GO" id="GO:0003985">
    <property type="term" value="F:acetyl-CoA C-acetyltransferase activity"/>
    <property type="evidence" value="ECO:0007669"/>
    <property type="project" value="UniProtKB-EC"/>
</dbReference>